<proteinExistence type="predicted"/>
<dbReference type="Proteomes" id="UP000722111">
    <property type="component" value="Unassembled WGS sequence"/>
</dbReference>
<accession>A0ABS0BNG8</accession>
<feature type="domain" description="PLD phosphodiesterase" evidence="6">
    <location>
        <begin position="901"/>
        <end position="928"/>
    </location>
</feature>
<dbReference type="InterPro" id="IPR001736">
    <property type="entry name" value="PLipase_D/transphosphatidylase"/>
</dbReference>
<dbReference type="EMBL" id="JACOPX010000015">
    <property type="protein sequence ID" value="MBF6035947.1"/>
    <property type="molecule type" value="Genomic_DNA"/>
</dbReference>
<evidence type="ECO:0000256" key="5">
    <source>
        <dbReference type="SAM" id="MobiDB-lite"/>
    </source>
</evidence>
<name>A0ABS0BNG8_9PSED</name>
<keyword evidence="4" id="KW-0443">Lipid metabolism</keyword>
<dbReference type="RefSeq" id="WP_194935770.1">
    <property type="nucleotide sequence ID" value="NZ_JACOPX010000015.1"/>
</dbReference>
<keyword evidence="8" id="KW-1185">Reference proteome</keyword>
<dbReference type="CDD" id="cd09141">
    <property type="entry name" value="PLDc_vPLD1_2_yPLD_like_2"/>
    <property type="match status" value="1"/>
</dbReference>
<evidence type="ECO:0000313" key="7">
    <source>
        <dbReference type="EMBL" id="MBF6035947.1"/>
    </source>
</evidence>
<evidence type="ECO:0000313" key="8">
    <source>
        <dbReference type="Proteomes" id="UP000722111"/>
    </source>
</evidence>
<dbReference type="CDD" id="cd09104">
    <property type="entry name" value="PLDc_vPLD1_2_like_1"/>
    <property type="match status" value="1"/>
</dbReference>
<organism evidence="7 8">
    <name type="scientific">Pseudomonas neuropathica</name>
    <dbReference type="NCBI Taxonomy" id="2730425"/>
    <lineage>
        <taxon>Bacteria</taxon>
        <taxon>Pseudomonadati</taxon>
        <taxon>Pseudomonadota</taxon>
        <taxon>Gammaproteobacteria</taxon>
        <taxon>Pseudomonadales</taxon>
        <taxon>Pseudomonadaceae</taxon>
        <taxon>Pseudomonas</taxon>
    </lineage>
</organism>
<sequence length="1128" mass="125496">MSNLNGVQPKQLNQLNSKEGDAYTATSAPGWFIKGNAKYGEAFSPERPGNEVKFFTTGSDYFKDVANAIKNAKKSIFISGWQINYEVRLEGETRLWDCLHHALHKGAAPDIYLMPWLSPKAAVDTGDLETMVAAFVLNAGLAKKKVWCLPAIQQSDMGTLGLFFSHHQKMVVIDNEIAYVGGIDLAYGRRDDNNFRLAAEGRTANEFYNPCIPPIKEIEAHKQYPYMTTVELIGAALMEGDVLSKAQRKLAWAKDNKMFNVLREAKKDAGEWFAEKGKDGLRLLGAGAAYSTGGVIYIAEFIQQQLTGDNLEGWKKSLRQWKTSLDGAVGTIDHEVQTLQKTDSALTELRQEAKSISEAIGVALNKPEQASAIQQRVENWLVRAQQKIPAVTAVTQPGRAKLQTQVTRLKGEVQTWVERAAPQADKFQQDLSAWAGQVIKSGGQISEQLLNEGSELTSLWIQQTGLGAFYAWLNNTPTPIITAKAMTEFEQISTPFVLYLHSVLDRLSDAQTGQPYSYLADPATRLLPPGGMMLDSIKQPRMPWHDVHMRLEGSSVYDLSRNFIDRWNSLQARFDGKVQKMPSVLTGLLKFADKNLEPVPFKPHYLAQPERVAPKGKMSMQVLRSAPLRMQTEERQGASKSGAKAPASAPTGVQANCMQAMLQAISGAQHFIYIENQFFQSAYGEDTKPSADLIKGPTQSLMNISGLPDFETYKTRLRLDEVDKDPKKLHKINYFALAEMIRNKEAEALTQGIMQVLTNQSTVEGLNLLQKPQTALINPLCEALADRIERAIEMGENFHVYMVLPVHPEGPLNAINLMTQVHLTMQSISLGQQSLIKRVQRAMAMKEQMDRGRSEAVAKAGIELAGDGTDTLKVYEKMKWSKYLTLLNLRSWELLDQPVTEQIYVHSKLLIADDRVAILGSANINDRSQLGDRDSELAVIVSGTVSTPAPVNGKKQHPVCPEIKALRGKLWRKLFALDATDKGVKVRPATLLGSLIDEPASPETWKAIQKQAQKNSDAYREAFTFIPGDDVSIWPTWKKNLKTDTGMSTGKKEKPMPFETEFWKKYKPSGMPREILGFITAFPVNWTKNENNDSGFSKTILAKIQPNKKEGEDIAVAALNNNRVTENS</sequence>
<evidence type="ECO:0000256" key="2">
    <source>
        <dbReference type="ARBA" id="ARBA00022737"/>
    </source>
</evidence>
<feature type="domain" description="PLD phosphodiesterase" evidence="6">
    <location>
        <begin position="162"/>
        <end position="189"/>
    </location>
</feature>
<gene>
    <name evidence="7" type="ORF">H8F23_22085</name>
</gene>
<reference evidence="7 8" key="1">
    <citation type="submission" date="2020-08" db="EMBL/GenBank/DDBJ databases">
        <title>Description of novel Pseudomonas species.</title>
        <authorList>
            <person name="Duman M."/>
            <person name="Mulet M."/>
            <person name="Altun S."/>
            <person name="Saticioglu I.B."/>
            <person name="Lalucat J."/>
            <person name="Garcia-Valdes E."/>
        </authorList>
    </citation>
    <scope>NUCLEOTIDE SEQUENCE [LARGE SCALE GENOMIC DNA]</scope>
    <source>
        <strain evidence="7 8">P155</strain>
    </source>
</reference>
<dbReference type="SMART" id="SM00155">
    <property type="entry name" value="PLDc"/>
    <property type="match status" value="2"/>
</dbReference>
<dbReference type="PANTHER" id="PTHR18896">
    <property type="entry name" value="PHOSPHOLIPASE D"/>
    <property type="match status" value="1"/>
</dbReference>
<keyword evidence="2" id="KW-0677">Repeat</keyword>
<dbReference type="SUPFAM" id="SSF56024">
    <property type="entry name" value="Phospholipase D/nuclease"/>
    <property type="match status" value="2"/>
</dbReference>
<dbReference type="PANTHER" id="PTHR18896:SF76">
    <property type="entry name" value="PHOSPHOLIPASE"/>
    <property type="match status" value="1"/>
</dbReference>
<dbReference type="Gene3D" id="3.30.870.10">
    <property type="entry name" value="Endonuclease Chain A"/>
    <property type="match status" value="3"/>
</dbReference>
<evidence type="ECO:0000256" key="3">
    <source>
        <dbReference type="ARBA" id="ARBA00022801"/>
    </source>
</evidence>
<feature type="compositionally biased region" description="Polar residues" evidence="5">
    <location>
        <begin position="1"/>
        <end position="17"/>
    </location>
</feature>
<feature type="region of interest" description="Disordered" evidence="5">
    <location>
        <begin position="1"/>
        <end position="21"/>
    </location>
</feature>
<evidence type="ECO:0000256" key="4">
    <source>
        <dbReference type="ARBA" id="ARBA00023098"/>
    </source>
</evidence>
<protein>
    <recommendedName>
        <fullName evidence="6">PLD phosphodiesterase domain-containing protein</fullName>
    </recommendedName>
</protein>
<evidence type="ECO:0000256" key="1">
    <source>
        <dbReference type="ARBA" id="ARBA00000798"/>
    </source>
</evidence>
<dbReference type="InterPro" id="IPR015679">
    <property type="entry name" value="PLipase_D_fam"/>
</dbReference>
<dbReference type="Pfam" id="PF00614">
    <property type="entry name" value="PLDc"/>
    <property type="match status" value="2"/>
</dbReference>
<comment type="caution">
    <text evidence="7">The sequence shown here is derived from an EMBL/GenBank/DDBJ whole genome shotgun (WGS) entry which is preliminary data.</text>
</comment>
<dbReference type="PROSITE" id="PS50035">
    <property type="entry name" value="PLD"/>
    <property type="match status" value="2"/>
</dbReference>
<keyword evidence="3" id="KW-0378">Hydrolase</keyword>
<evidence type="ECO:0000259" key="6">
    <source>
        <dbReference type="PROSITE" id="PS50035"/>
    </source>
</evidence>
<comment type="catalytic activity">
    <reaction evidence="1">
        <text>a 1,2-diacyl-sn-glycero-3-phosphocholine + H2O = a 1,2-diacyl-sn-glycero-3-phosphate + choline + H(+)</text>
        <dbReference type="Rhea" id="RHEA:14445"/>
        <dbReference type="ChEBI" id="CHEBI:15354"/>
        <dbReference type="ChEBI" id="CHEBI:15377"/>
        <dbReference type="ChEBI" id="CHEBI:15378"/>
        <dbReference type="ChEBI" id="CHEBI:57643"/>
        <dbReference type="ChEBI" id="CHEBI:58608"/>
        <dbReference type="EC" id="3.1.4.4"/>
    </reaction>
</comment>